<evidence type="ECO:0000313" key="6">
    <source>
        <dbReference type="Proteomes" id="UP000887575"/>
    </source>
</evidence>
<sequence>MSEGDIKNEEIESSEPHDEQEDHGFEEGEQPTIKAETAEEIQELLAPWKSPRQEPVGGVVQPRVLPPVGKPTRHTNQLEFILNNVMKHALKHKHAWPFTKPVHAIELGLADYHNVVKRPMDLATIEKRLKNFYYYTAVECMNDINTMFTNCYTYNPPHYGVDIHTVFNNCYSFNQAEDDVSLMCRNVENLVREKLKTMPSEEIEIPRPKRGPQKSSAKRASGLAKAGSSSSKGSDDLKYLDMFHNATRAVSRESSISVSRPVPSPLALDHEMQNASTSDVHVAAPVAKSKGVKRKVEPVAAEPPPPPQPARKRRNYVPPDYPSMAPRLKGKLSEQLKACQKLLADINSKKNAEFNWPFTKPVDVEALQLFDYYDKIDEPMDLSTIKKKFDYKQYVSHEEFLSDIELMVGNCHKYNPKGDAIYVLATKMMNYVKSKWPTVLAATAPVENVAPQELKVSTSNGVGDEDQIDHYSTQVQEELEKTQRRLIELQRVGQELSEIRQKRSDNRMSGKPPIPTHLVTQLQELLNQVMATSTVSPAARSVPRKSYREESPMDFARSRARTTAKQPSVDVAPPPPVKSGRGRKPGSKNKPKVEENGLPKKEQWRTEYVFDSGDEHPPMSYDEKRNLSLEINQLPGDKIQKVVKIIESREKMAYNPEEIEIDFETLKPITLRELEAFIAWCKSRNRAQPSVQRRPPAPPVQRAPNLAPPPSSSSSSSGSDSSSDSSDSESGTHGKWKGNTFGKPAVPNQPLPNAEAANHTNGKPKMPTPPSIQVPVKQSTSPVEVKPPVARNPSPRVPEPADPVRGIVHAGARPILQNDKPVQAAGIGSSIIDQLLPDTNAKKNNLNTKEQFEHFKKQQKEKEERKAMLLAEEERRRKAKETQAQPPQLSAEEERIQMQRLREQEKRKREMMGNAIDLTHQMEIMNNFEAEF</sequence>
<dbReference type="PANTHER" id="PTHR22880">
    <property type="entry name" value="FALZ-RELATED BROMODOMAIN-CONTAINING PROTEINS"/>
    <property type="match status" value="1"/>
</dbReference>
<feature type="domain" description="NET" evidence="5">
    <location>
        <begin position="609"/>
        <end position="689"/>
    </location>
</feature>
<evidence type="ECO:0000259" key="5">
    <source>
        <dbReference type="PROSITE" id="PS51525"/>
    </source>
</evidence>
<dbReference type="PROSITE" id="PS51525">
    <property type="entry name" value="NET"/>
    <property type="match status" value="1"/>
</dbReference>
<dbReference type="Gene3D" id="1.20.1270.220">
    <property type="match status" value="1"/>
</dbReference>
<dbReference type="InterPro" id="IPR036427">
    <property type="entry name" value="Bromodomain-like_sf"/>
</dbReference>
<dbReference type="WBParaSite" id="MBELARI_LOCUS7494.2">
    <property type="protein sequence ID" value="MBELARI_LOCUS7494.2"/>
    <property type="gene ID" value="MBELARI_LOCUS7494"/>
</dbReference>
<dbReference type="InterPro" id="IPR018359">
    <property type="entry name" value="Bromodomain_CS"/>
</dbReference>
<name>A0AAF3FPB6_9BILA</name>
<feature type="region of interest" description="Disordered" evidence="3">
    <location>
        <begin position="199"/>
        <end position="236"/>
    </location>
</feature>
<evidence type="ECO:0000256" key="1">
    <source>
        <dbReference type="ARBA" id="ARBA00023117"/>
    </source>
</evidence>
<feature type="compositionally biased region" description="Basic and acidic residues" evidence="3">
    <location>
        <begin position="1"/>
        <end position="26"/>
    </location>
</feature>
<dbReference type="GO" id="GO:0006355">
    <property type="term" value="P:regulation of DNA-templated transcription"/>
    <property type="evidence" value="ECO:0007669"/>
    <property type="project" value="TreeGrafter"/>
</dbReference>
<feature type="compositionally biased region" description="Basic and acidic residues" evidence="3">
    <location>
        <begin position="591"/>
        <end position="603"/>
    </location>
</feature>
<feature type="region of interest" description="Disordered" evidence="3">
    <location>
        <begin position="288"/>
        <end position="317"/>
    </location>
</feature>
<feature type="compositionally biased region" description="Low complexity" evidence="3">
    <location>
        <begin position="214"/>
        <end position="232"/>
    </location>
</feature>
<keyword evidence="1 2" id="KW-0103">Bromodomain</keyword>
<dbReference type="PROSITE" id="PS50014">
    <property type="entry name" value="BROMODOMAIN_2"/>
    <property type="match status" value="2"/>
</dbReference>
<dbReference type="AlphaFoldDB" id="A0AAF3FPB6"/>
<dbReference type="InterPro" id="IPR038336">
    <property type="entry name" value="NET_sf"/>
</dbReference>
<organism evidence="6 7">
    <name type="scientific">Mesorhabditis belari</name>
    <dbReference type="NCBI Taxonomy" id="2138241"/>
    <lineage>
        <taxon>Eukaryota</taxon>
        <taxon>Metazoa</taxon>
        <taxon>Ecdysozoa</taxon>
        <taxon>Nematoda</taxon>
        <taxon>Chromadorea</taxon>
        <taxon>Rhabditida</taxon>
        <taxon>Rhabditina</taxon>
        <taxon>Rhabditomorpha</taxon>
        <taxon>Rhabditoidea</taxon>
        <taxon>Rhabditidae</taxon>
        <taxon>Mesorhabditinae</taxon>
        <taxon>Mesorhabditis</taxon>
    </lineage>
</organism>
<feature type="compositionally biased region" description="Basic residues" evidence="3">
    <location>
        <begin position="580"/>
        <end position="590"/>
    </location>
</feature>
<keyword evidence="6" id="KW-1185">Reference proteome</keyword>
<feature type="region of interest" description="Disordered" evidence="3">
    <location>
        <begin position="533"/>
        <end position="603"/>
    </location>
</feature>
<dbReference type="Pfam" id="PF00439">
    <property type="entry name" value="Bromodomain"/>
    <property type="match status" value="2"/>
</dbReference>
<proteinExistence type="predicted"/>
<dbReference type="Pfam" id="PF17105">
    <property type="entry name" value="BRD4_CDT"/>
    <property type="match status" value="1"/>
</dbReference>
<evidence type="ECO:0008006" key="8">
    <source>
        <dbReference type="Google" id="ProtNLM"/>
    </source>
</evidence>
<dbReference type="PROSITE" id="PS00633">
    <property type="entry name" value="BROMODOMAIN_1"/>
    <property type="match status" value="1"/>
</dbReference>
<dbReference type="Proteomes" id="UP000887575">
    <property type="component" value="Unassembled WGS sequence"/>
</dbReference>
<reference evidence="7" key="1">
    <citation type="submission" date="2024-02" db="UniProtKB">
        <authorList>
            <consortium name="WormBaseParasite"/>
        </authorList>
    </citation>
    <scope>IDENTIFICATION</scope>
</reference>
<dbReference type="SMART" id="SM00297">
    <property type="entry name" value="BROMO"/>
    <property type="match status" value="2"/>
</dbReference>
<evidence type="ECO:0000256" key="2">
    <source>
        <dbReference type="PROSITE-ProRule" id="PRU00035"/>
    </source>
</evidence>
<dbReference type="InterPro" id="IPR001487">
    <property type="entry name" value="Bromodomain"/>
</dbReference>
<dbReference type="PRINTS" id="PR00503">
    <property type="entry name" value="BROMODOMAIN"/>
</dbReference>
<accession>A0AAF3FPB6</accession>
<feature type="region of interest" description="Disordered" evidence="3">
    <location>
        <begin position="686"/>
        <end position="804"/>
    </location>
</feature>
<feature type="region of interest" description="Disordered" evidence="3">
    <location>
        <begin position="873"/>
        <end position="896"/>
    </location>
</feature>
<feature type="compositionally biased region" description="Pro residues" evidence="3">
    <location>
        <begin position="695"/>
        <end position="711"/>
    </location>
</feature>
<dbReference type="PANTHER" id="PTHR22880:SF225">
    <property type="entry name" value="BROMODOMAIN-CONTAINING PROTEIN BET-1-RELATED"/>
    <property type="match status" value="1"/>
</dbReference>
<feature type="compositionally biased region" description="Low complexity" evidence="3">
    <location>
        <begin position="712"/>
        <end position="729"/>
    </location>
</feature>
<dbReference type="GO" id="GO:0000785">
    <property type="term" value="C:chromatin"/>
    <property type="evidence" value="ECO:0007669"/>
    <property type="project" value="TreeGrafter"/>
</dbReference>
<dbReference type="Pfam" id="PF17035">
    <property type="entry name" value="BET"/>
    <property type="match status" value="1"/>
</dbReference>
<dbReference type="SUPFAM" id="SSF47370">
    <property type="entry name" value="Bromodomain"/>
    <property type="match status" value="3"/>
</dbReference>
<evidence type="ECO:0000256" key="3">
    <source>
        <dbReference type="SAM" id="MobiDB-lite"/>
    </source>
</evidence>
<dbReference type="Gene3D" id="1.20.920.10">
    <property type="entry name" value="Bromodomain-like"/>
    <property type="match status" value="3"/>
</dbReference>
<evidence type="ECO:0000259" key="4">
    <source>
        <dbReference type="PROSITE" id="PS50014"/>
    </source>
</evidence>
<feature type="domain" description="Bromo" evidence="4">
    <location>
        <begin position="350"/>
        <end position="422"/>
    </location>
</feature>
<feature type="domain" description="Bromo" evidence="4">
    <location>
        <begin position="90"/>
        <end position="162"/>
    </location>
</feature>
<dbReference type="InterPro" id="IPR050935">
    <property type="entry name" value="Bromo_chromatin_reader"/>
</dbReference>
<feature type="region of interest" description="Disordered" evidence="3">
    <location>
        <begin position="1"/>
        <end position="39"/>
    </location>
</feature>
<dbReference type="InterPro" id="IPR027353">
    <property type="entry name" value="NET_dom"/>
</dbReference>
<dbReference type="GO" id="GO:0006338">
    <property type="term" value="P:chromatin remodeling"/>
    <property type="evidence" value="ECO:0007669"/>
    <property type="project" value="TreeGrafter"/>
</dbReference>
<dbReference type="GO" id="GO:0005634">
    <property type="term" value="C:nucleus"/>
    <property type="evidence" value="ECO:0007669"/>
    <property type="project" value="TreeGrafter"/>
</dbReference>
<dbReference type="InterPro" id="IPR031354">
    <property type="entry name" value="BRD4_CDT"/>
</dbReference>
<evidence type="ECO:0000313" key="7">
    <source>
        <dbReference type="WBParaSite" id="MBELARI_LOCUS7494.2"/>
    </source>
</evidence>
<protein>
    <recommendedName>
        <fullName evidence="8">Bromodomain-containing protein</fullName>
    </recommendedName>
</protein>